<dbReference type="GO" id="GO:0030313">
    <property type="term" value="C:cell envelope"/>
    <property type="evidence" value="ECO:0007669"/>
    <property type="project" value="UniProtKB-SubCell"/>
</dbReference>
<dbReference type="PROSITE" id="PS51352">
    <property type="entry name" value="THIOREDOXIN_2"/>
    <property type="match status" value="1"/>
</dbReference>
<gene>
    <name evidence="6" type="ORF">FXV77_01175</name>
</gene>
<dbReference type="AlphaFoldDB" id="A0A5D4HAV2"/>
<evidence type="ECO:0000256" key="2">
    <source>
        <dbReference type="ARBA" id="ARBA00022748"/>
    </source>
</evidence>
<evidence type="ECO:0000313" key="7">
    <source>
        <dbReference type="Proteomes" id="UP000322362"/>
    </source>
</evidence>
<evidence type="ECO:0000256" key="3">
    <source>
        <dbReference type="ARBA" id="ARBA00023157"/>
    </source>
</evidence>
<dbReference type="Proteomes" id="UP000322362">
    <property type="component" value="Unassembled WGS sequence"/>
</dbReference>
<keyword evidence="2" id="KW-0201">Cytochrome c-type biogenesis</keyword>
<dbReference type="CDD" id="cd02966">
    <property type="entry name" value="TlpA_like_family"/>
    <property type="match status" value="1"/>
</dbReference>
<name>A0A5D4HAV2_9SPHI</name>
<proteinExistence type="predicted"/>
<organism evidence="6 7">
    <name type="scientific">Sphingobacterium phlebotomi</name>
    <dbReference type="NCBI Taxonomy" id="2605433"/>
    <lineage>
        <taxon>Bacteria</taxon>
        <taxon>Pseudomonadati</taxon>
        <taxon>Bacteroidota</taxon>
        <taxon>Sphingobacteriia</taxon>
        <taxon>Sphingobacteriales</taxon>
        <taxon>Sphingobacteriaceae</taxon>
        <taxon>Sphingobacterium</taxon>
    </lineage>
</organism>
<dbReference type="PANTHER" id="PTHR42852">
    <property type="entry name" value="THIOL:DISULFIDE INTERCHANGE PROTEIN DSBE"/>
    <property type="match status" value="1"/>
</dbReference>
<evidence type="ECO:0000256" key="4">
    <source>
        <dbReference type="ARBA" id="ARBA00023284"/>
    </source>
</evidence>
<evidence type="ECO:0000259" key="5">
    <source>
        <dbReference type="PROSITE" id="PS51352"/>
    </source>
</evidence>
<dbReference type="InterPro" id="IPR036249">
    <property type="entry name" value="Thioredoxin-like_sf"/>
</dbReference>
<keyword evidence="3" id="KW-1015">Disulfide bond</keyword>
<feature type="domain" description="Thioredoxin" evidence="5">
    <location>
        <begin position="223"/>
        <end position="363"/>
    </location>
</feature>
<dbReference type="GO" id="GO:0017004">
    <property type="term" value="P:cytochrome complex assembly"/>
    <property type="evidence" value="ECO:0007669"/>
    <property type="project" value="UniProtKB-KW"/>
</dbReference>
<evidence type="ECO:0000256" key="1">
    <source>
        <dbReference type="ARBA" id="ARBA00004196"/>
    </source>
</evidence>
<dbReference type="InterPro" id="IPR025380">
    <property type="entry name" value="DUF4369"/>
</dbReference>
<dbReference type="InterPro" id="IPR000866">
    <property type="entry name" value="AhpC/TSA"/>
</dbReference>
<reference evidence="6 7" key="1">
    <citation type="submission" date="2019-08" db="EMBL/GenBank/DDBJ databases">
        <title>Phlebobacter frassis gen. nov. sp. nov., a new member of family Sphingobacteriaceae isolated from sand fly rearing media.</title>
        <authorList>
            <person name="Kakumanu M.L."/>
            <person name="Marayati B.F."/>
            <person name="Wada-Katsumata A."/>
            <person name="Wasserberg G."/>
            <person name="Schal C."/>
            <person name="Apperson C.S."/>
            <person name="Ponnusamy L."/>
        </authorList>
    </citation>
    <scope>NUCLEOTIDE SEQUENCE [LARGE SCALE GENOMIC DNA]</scope>
    <source>
        <strain evidence="6 7">SSI9</strain>
    </source>
</reference>
<dbReference type="InterPro" id="IPR013766">
    <property type="entry name" value="Thioredoxin_domain"/>
</dbReference>
<dbReference type="Pfam" id="PF00578">
    <property type="entry name" value="AhpC-TSA"/>
    <property type="match status" value="1"/>
</dbReference>
<dbReference type="Pfam" id="PF14289">
    <property type="entry name" value="DUF4369"/>
    <property type="match status" value="1"/>
</dbReference>
<dbReference type="GO" id="GO:0016491">
    <property type="term" value="F:oxidoreductase activity"/>
    <property type="evidence" value="ECO:0007669"/>
    <property type="project" value="InterPro"/>
</dbReference>
<dbReference type="EMBL" id="VTAV01000001">
    <property type="protein sequence ID" value="TYR37926.1"/>
    <property type="molecule type" value="Genomic_DNA"/>
</dbReference>
<keyword evidence="4" id="KW-0676">Redox-active center</keyword>
<comment type="caution">
    <text evidence="6">The sequence shown here is derived from an EMBL/GenBank/DDBJ whole genome shotgun (WGS) entry which is preliminary data.</text>
</comment>
<evidence type="ECO:0000313" key="6">
    <source>
        <dbReference type="EMBL" id="TYR37926.1"/>
    </source>
</evidence>
<dbReference type="PANTHER" id="PTHR42852:SF6">
    <property type="entry name" value="THIOL:DISULFIDE INTERCHANGE PROTEIN DSBE"/>
    <property type="match status" value="1"/>
</dbReference>
<dbReference type="InterPro" id="IPR050553">
    <property type="entry name" value="Thioredoxin_ResA/DsbE_sf"/>
</dbReference>
<dbReference type="GO" id="GO:0016209">
    <property type="term" value="F:antioxidant activity"/>
    <property type="evidence" value="ECO:0007669"/>
    <property type="project" value="InterPro"/>
</dbReference>
<keyword evidence="7" id="KW-1185">Reference proteome</keyword>
<comment type="subcellular location">
    <subcellularLocation>
        <location evidence="1">Cell envelope</location>
    </subcellularLocation>
</comment>
<dbReference type="SUPFAM" id="SSF52833">
    <property type="entry name" value="Thioredoxin-like"/>
    <property type="match status" value="1"/>
</dbReference>
<accession>A0A5D4HAV2</accession>
<dbReference type="Gene3D" id="3.40.30.10">
    <property type="entry name" value="Glutaredoxin"/>
    <property type="match status" value="1"/>
</dbReference>
<sequence length="363" mass="41045">MRIMKNLKYVVLLWLTFVAFNNVIAQKAFKLEGNIKNPAMEGSMVLLAYHNGKTLKHDTTRVRQGHFELSGTVEKPVKVLLFVSYSKEEEAKKKKRGETNHFYLDAGITSVKGESLETATITGSAVQDDFSLLQKSLKSAGWTDEDLMEDRMIAKRDSVHFAFLASHPNSQISFDLMKQIARPNLLARRYEEMSAIYNDLSSAWRESEDGQRVARLLLGAKKLGIGKEAIDFSMDDVSGNPVSLSDFRGQYVLLDFWASWCIPCRAENPHLVKAYEKFKEKNFTILGVSLDKESGRQQWIDAIEKDGLPWIHVSDLKGFDSTAARSYNVLSIPINYLIDPKGKIVAVGLRGDQLIKELEKILY</sequence>
<protein>
    <submittedName>
        <fullName evidence="6">AhpC/TSA family protein</fullName>
    </submittedName>
</protein>